<proteinExistence type="predicted"/>
<name>A0A5N6SC99_ASPPS</name>
<protein>
    <submittedName>
        <fullName evidence="3">Uncharacterized protein</fullName>
    </submittedName>
</protein>
<keyword evidence="2" id="KW-1133">Transmembrane helix</keyword>
<feature type="compositionally biased region" description="Polar residues" evidence="1">
    <location>
        <begin position="16"/>
        <end position="37"/>
    </location>
</feature>
<accession>A0A5N6SC99</accession>
<evidence type="ECO:0000256" key="2">
    <source>
        <dbReference type="SAM" id="Phobius"/>
    </source>
</evidence>
<evidence type="ECO:0000313" key="4">
    <source>
        <dbReference type="Proteomes" id="UP000325672"/>
    </source>
</evidence>
<dbReference type="GeneID" id="43642184"/>
<dbReference type="AlphaFoldDB" id="A0A5N6SC99"/>
<evidence type="ECO:0000313" key="3">
    <source>
        <dbReference type="EMBL" id="KAE8132336.1"/>
    </source>
</evidence>
<gene>
    <name evidence="3" type="ORF">BDV38DRAFT_275177</name>
</gene>
<keyword evidence="4" id="KW-1185">Reference proteome</keyword>
<dbReference type="RefSeq" id="XP_031908399.1">
    <property type="nucleotide sequence ID" value="XM_032057974.1"/>
</dbReference>
<dbReference type="OrthoDB" id="10294893at2759"/>
<dbReference type="EMBL" id="ML743635">
    <property type="protein sequence ID" value="KAE8132336.1"/>
    <property type="molecule type" value="Genomic_DNA"/>
</dbReference>
<keyword evidence="2" id="KW-0812">Transmembrane</keyword>
<keyword evidence="2" id="KW-0472">Membrane</keyword>
<feature type="region of interest" description="Disordered" evidence="1">
    <location>
        <begin position="13"/>
        <end position="37"/>
    </location>
</feature>
<feature type="transmembrane region" description="Helical" evidence="2">
    <location>
        <begin position="44"/>
        <end position="65"/>
    </location>
</feature>
<reference evidence="3 4" key="1">
    <citation type="submission" date="2019-04" db="EMBL/GenBank/DDBJ databases">
        <title>Friends and foes A comparative genomics study of 23 Aspergillus species from section Flavi.</title>
        <authorList>
            <consortium name="DOE Joint Genome Institute"/>
            <person name="Kjaerbolling I."/>
            <person name="Vesth T."/>
            <person name="Frisvad J.C."/>
            <person name="Nybo J.L."/>
            <person name="Theobald S."/>
            <person name="Kildgaard S."/>
            <person name="Isbrandt T."/>
            <person name="Kuo A."/>
            <person name="Sato A."/>
            <person name="Lyhne E.K."/>
            <person name="Kogle M.E."/>
            <person name="Wiebenga A."/>
            <person name="Kun R.S."/>
            <person name="Lubbers R.J."/>
            <person name="Makela M.R."/>
            <person name="Barry K."/>
            <person name="Chovatia M."/>
            <person name="Clum A."/>
            <person name="Daum C."/>
            <person name="Haridas S."/>
            <person name="He G."/>
            <person name="LaButti K."/>
            <person name="Lipzen A."/>
            <person name="Mondo S."/>
            <person name="Riley R."/>
            <person name="Salamov A."/>
            <person name="Simmons B.A."/>
            <person name="Magnuson J.K."/>
            <person name="Henrissat B."/>
            <person name="Mortensen U.H."/>
            <person name="Larsen T.O."/>
            <person name="Devries R.P."/>
            <person name="Grigoriev I.V."/>
            <person name="Machida M."/>
            <person name="Baker S.E."/>
            <person name="Andersen M.R."/>
        </authorList>
    </citation>
    <scope>NUCLEOTIDE SEQUENCE [LARGE SCALE GENOMIC DNA]</scope>
    <source>
        <strain evidence="3 4">CBS 117625</strain>
    </source>
</reference>
<evidence type="ECO:0000256" key="1">
    <source>
        <dbReference type="SAM" id="MobiDB-lite"/>
    </source>
</evidence>
<dbReference type="Proteomes" id="UP000325672">
    <property type="component" value="Unassembled WGS sequence"/>
</dbReference>
<sequence length="73" mass="8510">MYYVLLVLYTNPPKPTRNTESSTQNSAQTRDQVRQKSQPWVYKFTIHLISYNLKIGLFVGTAVYVHHAVIARR</sequence>
<organism evidence="3 4">
    <name type="scientific">Aspergillus pseudotamarii</name>
    <dbReference type="NCBI Taxonomy" id="132259"/>
    <lineage>
        <taxon>Eukaryota</taxon>
        <taxon>Fungi</taxon>
        <taxon>Dikarya</taxon>
        <taxon>Ascomycota</taxon>
        <taxon>Pezizomycotina</taxon>
        <taxon>Eurotiomycetes</taxon>
        <taxon>Eurotiomycetidae</taxon>
        <taxon>Eurotiales</taxon>
        <taxon>Aspergillaceae</taxon>
        <taxon>Aspergillus</taxon>
        <taxon>Aspergillus subgen. Circumdati</taxon>
    </lineage>
</organism>